<dbReference type="PANTHER" id="PTHR42985:SF41">
    <property type="entry name" value="GH19970P-RELATED"/>
    <property type="match status" value="1"/>
</dbReference>
<organism evidence="13 14">
    <name type="scientific">Megaselia scalaris</name>
    <name type="common">Humpbacked fly</name>
    <name type="synonym">Phora scalaris</name>
    <dbReference type="NCBI Taxonomy" id="36166"/>
    <lineage>
        <taxon>Eukaryota</taxon>
        <taxon>Metazoa</taxon>
        <taxon>Ecdysozoa</taxon>
        <taxon>Arthropoda</taxon>
        <taxon>Hexapoda</taxon>
        <taxon>Insecta</taxon>
        <taxon>Pterygota</taxon>
        <taxon>Neoptera</taxon>
        <taxon>Endopterygota</taxon>
        <taxon>Diptera</taxon>
        <taxon>Brachycera</taxon>
        <taxon>Muscomorpha</taxon>
        <taxon>Platypezoidea</taxon>
        <taxon>Phoridae</taxon>
        <taxon>Megaseliini</taxon>
        <taxon>Megaselia</taxon>
    </lineage>
</organism>
<proteinExistence type="inferred from homology"/>
<evidence type="ECO:0000313" key="13">
    <source>
        <dbReference type="EnsemblMetazoa" id="MESCA010513-PA"/>
    </source>
</evidence>
<evidence type="ECO:0000313" key="14">
    <source>
        <dbReference type="Proteomes" id="UP000015102"/>
    </source>
</evidence>
<reference evidence="14" key="1">
    <citation type="submission" date="2013-02" db="EMBL/GenBank/DDBJ databases">
        <authorList>
            <person name="Hughes D."/>
        </authorList>
    </citation>
    <scope>NUCLEOTIDE SEQUENCE</scope>
    <source>
        <strain>Durham</strain>
        <strain evidence="14">NC isolate 2 -- Noor lab</strain>
    </source>
</reference>
<evidence type="ECO:0000256" key="12">
    <source>
        <dbReference type="SAM" id="Phobius"/>
    </source>
</evidence>
<dbReference type="InterPro" id="IPR001734">
    <property type="entry name" value="Na/solute_symporter"/>
</dbReference>
<dbReference type="Pfam" id="PF00474">
    <property type="entry name" value="SSF"/>
    <property type="match status" value="1"/>
</dbReference>
<evidence type="ECO:0000256" key="11">
    <source>
        <dbReference type="RuleBase" id="RU362091"/>
    </source>
</evidence>
<comment type="subcellular location">
    <subcellularLocation>
        <location evidence="1">Cell membrane</location>
        <topology evidence="1">Multi-pass membrane protein</topology>
    </subcellularLocation>
</comment>
<keyword evidence="6 12" id="KW-1133">Transmembrane helix</keyword>
<dbReference type="EnsemblMetazoa" id="MESCA010513-RA">
    <property type="protein sequence ID" value="MESCA010513-PA"/>
    <property type="gene ID" value="MESCA010513"/>
</dbReference>
<feature type="transmembrane region" description="Helical" evidence="12">
    <location>
        <begin position="104"/>
        <end position="123"/>
    </location>
</feature>
<dbReference type="InterPro" id="IPR038377">
    <property type="entry name" value="Na/Glc_symporter_sf"/>
</dbReference>
<dbReference type="STRING" id="36166.T1H2Q9"/>
<keyword evidence="8" id="KW-0406">Ion transport</keyword>
<evidence type="ECO:0000256" key="3">
    <source>
        <dbReference type="ARBA" id="ARBA00022448"/>
    </source>
</evidence>
<dbReference type="InterPro" id="IPR051163">
    <property type="entry name" value="Sodium:Solute_Symporter_SSF"/>
</dbReference>
<accession>T1H2Q9</accession>
<evidence type="ECO:0000256" key="10">
    <source>
        <dbReference type="ARBA" id="ARBA00023201"/>
    </source>
</evidence>
<dbReference type="GO" id="GO:0006814">
    <property type="term" value="P:sodium ion transport"/>
    <property type="evidence" value="ECO:0007669"/>
    <property type="project" value="UniProtKB-KW"/>
</dbReference>
<dbReference type="AlphaFoldDB" id="T1H2Q9"/>
<dbReference type="OMA" id="CTGSKQK"/>
<feature type="transmembrane region" description="Helical" evidence="12">
    <location>
        <begin position="178"/>
        <end position="197"/>
    </location>
</feature>
<feature type="transmembrane region" description="Helical" evidence="12">
    <location>
        <begin position="73"/>
        <end position="92"/>
    </location>
</feature>
<comment type="similarity">
    <text evidence="2 11">Belongs to the sodium:solute symporter (SSF) (TC 2.A.21) family.</text>
</comment>
<sequence>MFMPEISRNYFHVADYVVMSLMILGSAAVGIYFAFKKSSGHTHGQASTSAKKAITFGSADLDEYLLGSRKMHIFPVAMSLVASYVSAVTVIGTPTDIYYYGSQYWMIIISVILMGFVVSYVYLPVFQTLRLNSSYQYLELRFNFILRSMASFMFVMDEVLFLPMVVFVPSITFNQVTGFSAITISAILVCVCVFYTLL</sequence>
<evidence type="ECO:0000256" key="4">
    <source>
        <dbReference type="ARBA" id="ARBA00022475"/>
    </source>
</evidence>
<keyword evidence="9 12" id="KW-0472">Membrane</keyword>
<dbReference type="Gene3D" id="1.20.1730.10">
    <property type="entry name" value="Sodium/glucose cotransporter"/>
    <property type="match status" value="1"/>
</dbReference>
<dbReference type="PANTHER" id="PTHR42985">
    <property type="entry name" value="SODIUM-COUPLED MONOCARBOXYLATE TRANSPORTER"/>
    <property type="match status" value="1"/>
</dbReference>
<evidence type="ECO:0000256" key="6">
    <source>
        <dbReference type="ARBA" id="ARBA00022989"/>
    </source>
</evidence>
<evidence type="ECO:0000256" key="8">
    <source>
        <dbReference type="ARBA" id="ARBA00023065"/>
    </source>
</evidence>
<dbReference type="HOGENOM" id="CLU_018808_7_0_1"/>
<evidence type="ECO:0000256" key="5">
    <source>
        <dbReference type="ARBA" id="ARBA00022692"/>
    </source>
</evidence>
<evidence type="ECO:0000256" key="1">
    <source>
        <dbReference type="ARBA" id="ARBA00004651"/>
    </source>
</evidence>
<dbReference type="PROSITE" id="PS50283">
    <property type="entry name" value="NA_SOLUT_SYMP_3"/>
    <property type="match status" value="1"/>
</dbReference>
<name>T1H2Q9_MEGSC</name>
<keyword evidence="4" id="KW-1003">Cell membrane</keyword>
<evidence type="ECO:0000256" key="7">
    <source>
        <dbReference type="ARBA" id="ARBA00023053"/>
    </source>
</evidence>
<keyword evidence="5 12" id="KW-0812">Transmembrane</keyword>
<evidence type="ECO:0008006" key="15">
    <source>
        <dbReference type="Google" id="ProtNLM"/>
    </source>
</evidence>
<keyword evidence="14" id="KW-1185">Reference proteome</keyword>
<dbReference type="GO" id="GO:0005886">
    <property type="term" value="C:plasma membrane"/>
    <property type="evidence" value="ECO:0007669"/>
    <property type="project" value="UniProtKB-SubCell"/>
</dbReference>
<evidence type="ECO:0000256" key="2">
    <source>
        <dbReference type="ARBA" id="ARBA00006434"/>
    </source>
</evidence>
<evidence type="ECO:0000256" key="9">
    <source>
        <dbReference type="ARBA" id="ARBA00023136"/>
    </source>
</evidence>
<dbReference type="Proteomes" id="UP000015102">
    <property type="component" value="Unassembled WGS sequence"/>
</dbReference>
<feature type="transmembrane region" description="Helical" evidence="12">
    <location>
        <begin position="16"/>
        <end position="35"/>
    </location>
</feature>
<keyword evidence="3" id="KW-0813">Transport</keyword>
<dbReference type="EMBL" id="CAQQ02195186">
    <property type="status" value="NOT_ANNOTATED_CDS"/>
    <property type="molecule type" value="Genomic_DNA"/>
</dbReference>
<feature type="transmembrane region" description="Helical" evidence="12">
    <location>
        <begin position="144"/>
        <end position="166"/>
    </location>
</feature>
<reference evidence="13" key="2">
    <citation type="submission" date="2015-06" db="UniProtKB">
        <authorList>
            <consortium name="EnsemblMetazoa"/>
        </authorList>
    </citation>
    <scope>IDENTIFICATION</scope>
</reference>
<keyword evidence="7" id="KW-0915">Sodium</keyword>
<dbReference type="GO" id="GO:0015293">
    <property type="term" value="F:symporter activity"/>
    <property type="evidence" value="ECO:0007669"/>
    <property type="project" value="TreeGrafter"/>
</dbReference>
<protein>
    <recommendedName>
        <fullName evidence="15">Sodium-dependent multivitamin transporter</fullName>
    </recommendedName>
</protein>
<keyword evidence="10" id="KW-0739">Sodium transport</keyword>